<comment type="similarity">
    <text evidence="2 9">Belongs to the mitochondrial carrier (TC 2.A.29) family.</text>
</comment>
<evidence type="ECO:0008006" key="13">
    <source>
        <dbReference type="Google" id="ProtNLM"/>
    </source>
</evidence>
<evidence type="ECO:0000256" key="8">
    <source>
        <dbReference type="PROSITE-ProRule" id="PRU00282"/>
    </source>
</evidence>
<dbReference type="Proteomes" id="UP000000759">
    <property type="component" value="Chromosome 20"/>
</dbReference>
<keyword evidence="4 8" id="KW-0812">Transmembrane</keyword>
<keyword evidence="6 10" id="KW-1133">Transmembrane helix</keyword>
<feature type="transmembrane region" description="Helical" evidence="10">
    <location>
        <begin position="6"/>
        <end position="27"/>
    </location>
</feature>
<dbReference type="Gene3D" id="1.50.40.10">
    <property type="entry name" value="Mitochondrial carrier domain"/>
    <property type="match status" value="2"/>
</dbReference>
<dbReference type="eggNOG" id="KOG0768">
    <property type="taxonomic scope" value="Eukaryota"/>
</dbReference>
<organism evidence="11 12">
    <name type="scientific">Phaeodactylum tricornutum (strain CCAP 1055/1)</name>
    <dbReference type="NCBI Taxonomy" id="556484"/>
    <lineage>
        <taxon>Eukaryota</taxon>
        <taxon>Sar</taxon>
        <taxon>Stramenopiles</taxon>
        <taxon>Ochrophyta</taxon>
        <taxon>Bacillariophyta</taxon>
        <taxon>Bacillariophyceae</taxon>
        <taxon>Bacillariophycidae</taxon>
        <taxon>Naviculales</taxon>
        <taxon>Phaeodactylaceae</taxon>
        <taxon>Phaeodactylum</taxon>
    </lineage>
</organism>
<dbReference type="OrthoDB" id="448427at2759"/>
<dbReference type="PANTHER" id="PTHR45667">
    <property type="entry name" value="S-ADENOSYLMETHIONINE MITOCHONDRIAL CARRIER PROTEIN"/>
    <property type="match status" value="1"/>
</dbReference>
<keyword evidence="3 9" id="KW-0813">Transport</keyword>
<dbReference type="GO" id="GO:0016020">
    <property type="term" value="C:membrane"/>
    <property type="evidence" value="ECO:0007669"/>
    <property type="project" value="UniProtKB-SubCell"/>
</dbReference>
<keyword evidence="12" id="KW-1185">Reference proteome</keyword>
<evidence type="ECO:0000313" key="11">
    <source>
        <dbReference type="EMBL" id="EEC44872.1"/>
    </source>
</evidence>
<evidence type="ECO:0000256" key="7">
    <source>
        <dbReference type="ARBA" id="ARBA00023136"/>
    </source>
</evidence>
<evidence type="ECO:0000256" key="1">
    <source>
        <dbReference type="ARBA" id="ARBA00004141"/>
    </source>
</evidence>
<keyword evidence="7 8" id="KW-0472">Membrane</keyword>
<feature type="non-terminal residue" evidence="11">
    <location>
        <position position="220"/>
    </location>
</feature>
<dbReference type="InterPro" id="IPR018108">
    <property type="entry name" value="MCP_transmembrane"/>
</dbReference>
<evidence type="ECO:0000256" key="2">
    <source>
        <dbReference type="ARBA" id="ARBA00006375"/>
    </source>
</evidence>
<evidence type="ECO:0000256" key="10">
    <source>
        <dbReference type="SAM" id="Phobius"/>
    </source>
</evidence>
<reference evidence="11 12" key="1">
    <citation type="journal article" date="2008" name="Nature">
        <title>The Phaeodactylum genome reveals the evolutionary history of diatom genomes.</title>
        <authorList>
            <person name="Bowler C."/>
            <person name="Allen A.E."/>
            <person name="Badger J.H."/>
            <person name="Grimwood J."/>
            <person name="Jabbari K."/>
            <person name="Kuo A."/>
            <person name="Maheswari U."/>
            <person name="Martens C."/>
            <person name="Maumus F."/>
            <person name="Otillar R.P."/>
            <person name="Rayko E."/>
            <person name="Salamov A."/>
            <person name="Vandepoele K."/>
            <person name="Beszteri B."/>
            <person name="Gruber A."/>
            <person name="Heijde M."/>
            <person name="Katinka M."/>
            <person name="Mock T."/>
            <person name="Valentin K."/>
            <person name="Verret F."/>
            <person name="Berges J.A."/>
            <person name="Brownlee C."/>
            <person name="Cadoret J.P."/>
            <person name="Chiovitti A."/>
            <person name="Choi C.J."/>
            <person name="Coesel S."/>
            <person name="De Martino A."/>
            <person name="Detter J.C."/>
            <person name="Durkin C."/>
            <person name="Falciatore A."/>
            <person name="Fournet J."/>
            <person name="Haruta M."/>
            <person name="Huysman M.J."/>
            <person name="Jenkins B.D."/>
            <person name="Jiroutova K."/>
            <person name="Jorgensen R.E."/>
            <person name="Joubert Y."/>
            <person name="Kaplan A."/>
            <person name="Kroger N."/>
            <person name="Kroth P.G."/>
            <person name="La Roche J."/>
            <person name="Lindquist E."/>
            <person name="Lommer M."/>
            <person name="Martin-Jezequel V."/>
            <person name="Lopez P.J."/>
            <person name="Lucas S."/>
            <person name="Mangogna M."/>
            <person name="McGinnis K."/>
            <person name="Medlin L.K."/>
            <person name="Montsant A."/>
            <person name="Oudot-Le Secq M.P."/>
            <person name="Napoli C."/>
            <person name="Obornik M."/>
            <person name="Parker M.S."/>
            <person name="Petit J.L."/>
            <person name="Porcel B.M."/>
            <person name="Poulsen N."/>
            <person name="Robison M."/>
            <person name="Rychlewski L."/>
            <person name="Rynearson T.A."/>
            <person name="Schmutz J."/>
            <person name="Shapiro H."/>
            <person name="Siaut M."/>
            <person name="Stanley M."/>
            <person name="Sussman M.R."/>
            <person name="Taylor A.R."/>
            <person name="Vardi A."/>
            <person name="von Dassow P."/>
            <person name="Vyverman W."/>
            <person name="Willis A."/>
            <person name="Wyrwicz L.S."/>
            <person name="Rokhsar D.S."/>
            <person name="Weissenbach J."/>
            <person name="Armbrust E.V."/>
            <person name="Green B.R."/>
            <person name="Van de Peer Y."/>
            <person name="Grigoriev I.V."/>
        </authorList>
    </citation>
    <scope>NUCLEOTIDE SEQUENCE [LARGE SCALE GENOMIC DNA]</scope>
    <source>
        <strain evidence="11 12">CCAP 1055/1</strain>
    </source>
</reference>
<evidence type="ECO:0000256" key="9">
    <source>
        <dbReference type="RuleBase" id="RU000488"/>
    </source>
</evidence>
<reference evidence="12" key="2">
    <citation type="submission" date="2008-08" db="EMBL/GenBank/DDBJ databases">
        <authorList>
            <consortium name="Diatom Consortium"/>
            <person name="Grigoriev I."/>
            <person name="Grimwood J."/>
            <person name="Kuo A."/>
            <person name="Otillar R.P."/>
            <person name="Salamov A."/>
            <person name="Detter J.C."/>
            <person name="Lindquist E."/>
            <person name="Shapiro H."/>
            <person name="Lucas S."/>
            <person name="Glavina del Rio T."/>
            <person name="Pitluck S."/>
            <person name="Rokhsar D."/>
            <person name="Bowler C."/>
        </authorList>
    </citation>
    <scope>GENOME REANNOTATION</scope>
    <source>
        <strain evidence="12">CCAP 1055/1</strain>
    </source>
</reference>
<dbReference type="InterPro" id="IPR023395">
    <property type="entry name" value="MCP_dom_sf"/>
</dbReference>
<accession>B7G920</accession>
<feature type="repeat" description="Solcar" evidence="8">
    <location>
        <begin position="44"/>
        <end position="129"/>
    </location>
</feature>
<dbReference type="AlphaFoldDB" id="B7G920"/>
<comment type="subcellular location">
    <subcellularLocation>
        <location evidence="1">Membrane</location>
        <topology evidence="1">Multi-pass membrane protein</topology>
    </subcellularLocation>
</comment>
<dbReference type="PROSITE" id="PS50920">
    <property type="entry name" value="SOLCAR"/>
    <property type="match status" value="2"/>
</dbReference>
<evidence type="ECO:0000256" key="5">
    <source>
        <dbReference type="ARBA" id="ARBA00022737"/>
    </source>
</evidence>
<protein>
    <recommendedName>
        <fullName evidence="13">Mitochondrial carrier protein</fullName>
    </recommendedName>
</protein>
<proteinExistence type="inferred from homology"/>
<evidence type="ECO:0000313" key="12">
    <source>
        <dbReference type="Proteomes" id="UP000000759"/>
    </source>
</evidence>
<dbReference type="InParanoid" id="B7G920"/>
<evidence type="ECO:0000256" key="6">
    <source>
        <dbReference type="ARBA" id="ARBA00022989"/>
    </source>
</evidence>
<evidence type="ECO:0000256" key="3">
    <source>
        <dbReference type="ARBA" id="ARBA00022448"/>
    </source>
</evidence>
<gene>
    <name evidence="11" type="ORF">PHATRDRAFT_15639</name>
</gene>
<dbReference type="Pfam" id="PF00153">
    <property type="entry name" value="Mito_carr"/>
    <property type="match status" value="3"/>
</dbReference>
<dbReference type="PaxDb" id="2850-Phatr15639"/>
<dbReference type="KEGG" id="pti:PHATRDRAFT_15639"/>
<evidence type="ECO:0000256" key="4">
    <source>
        <dbReference type="ARBA" id="ARBA00022692"/>
    </source>
</evidence>
<keyword evidence="5" id="KW-0677">Repeat</keyword>
<dbReference type="SUPFAM" id="SSF103506">
    <property type="entry name" value="Mitochondrial carrier"/>
    <property type="match status" value="1"/>
</dbReference>
<dbReference type="HOGENOM" id="CLU_664755_0_0_1"/>
<feature type="non-terminal residue" evidence="11">
    <location>
        <position position="1"/>
    </location>
</feature>
<dbReference type="RefSeq" id="XP_002183690.1">
    <property type="nucleotide sequence ID" value="XM_002183654.1"/>
</dbReference>
<feature type="repeat" description="Solcar" evidence="8">
    <location>
        <begin position="140"/>
        <end position="220"/>
    </location>
</feature>
<dbReference type="EMBL" id="CM000622">
    <property type="protein sequence ID" value="EEC44872.1"/>
    <property type="molecule type" value="Genomic_DNA"/>
</dbReference>
<name>B7G920_PHATC</name>
<sequence length="220" mass="23930">GGFVNFYAGLGVTVFGAMPGVALYFGVYSYCKRVLLQTDFGQSHKTLSIAMSAAIGNSVASFSRVPYEVVKQQLQTQAYDTTWQAFKAIAASENWLGMIFPKGGVAVQMIRDVPYAVVTLLLYESLQSTLSRSLQQSTSQQKAWDFALGGVAGGIGSWVTNPMDVVKTRLQTRSELYGGSVAQCVSSIWREGGAAAFLRGSVPRLMHKVPANAFFFLFYE</sequence>
<dbReference type="GeneID" id="7195244"/>